<dbReference type="PANTHER" id="PTHR19271">
    <property type="entry name" value="CYTOCHROME B"/>
    <property type="match status" value="1"/>
</dbReference>
<dbReference type="AlphaFoldDB" id="A0A2N6CRG6"/>
<sequence>MKIERVHWRNYFGGLALVFLFVEGMTGILLSLFYEPTLVGAYDSIKELYSDFPAIGAWVRDAHRWSALLLFSAIFVHALRSLVRRDFLVTTKRIRTLWVAGVLLTVVLGLLLLTGFVLPWEWRAYWTMEMLSNYFGAIPLVGSVFEEFLVGTFTLSRNFVAHVVILPVITLFLLDMHLVVVRRRTGGVSAYLFKHSLLSLPFLAAAAALTVFVPMPTSDPFVVPRPFEGEGIPVPEWMFLILVTPYLGHGENAAFAWGFLLPVVLLVGLVILPFHAGKERSRTKKEDHAMAVDSSVSRGRRAGLARSGKVRAGVVAVAVAGLATAAFGGLYSQVHVAPVMGCSSCHNVARGNRMGKPPVFFKDRTAIPLNDDPEWLVKHYYFPQKWSERTTRKPRPVSR</sequence>
<feature type="transmembrane region" description="Helical" evidence="2">
    <location>
        <begin position="95"/>
        <end position="120"/>
    </location>
</feature>
<dbReference type="InterPro" id="IPR027387">
    <property type="entry name" value="Cytb/b6-like_sf"/>
</dbReference>
<dbReference type="Proteomes" id="UP000316649">
    <property type="component" value="Unassembled WGS sequence"/>
</dbReference>
<dbReference type="STRING" id="1111735.GCA_000428045_02942"/>
<evidence type="ECO:0000256" key="1">
    <source>
        <dbReference type="ARBA" id="ARBA00011649"/>
    </source>
</evidence>
<dbReference type="Gene3D" id="1.20.810.10">
    <property type="entry name" value="Cytochrome Bc1 Complex, Chain C"/>
    <property type="match status" value="1"/>
</dbReference>
<dbReference type="Pfam" id="PF00033">
    <property type="entry name" value="Cytochrome_B"/>
    <property type="match status" value="1"/>
</dbReference>
<dbReference type="Proteomes" id="UP000235015">
    <property type="component" value="Unassembled WGS sequence"/>
</dbReference>
<reference evidence="4 6" key="1">
    <citation type="submission" date="2017-11" db="EMBL/GenBank/DDBJ databases">
        <title>Genome-resolved metagenomics identifies genetic mobility, metabolic interactions, and unexpected diversity in perchlorate-reducing communities.</title>
        <authorList>
            <person name="Barnum T.P."/>
            <person name="Figueroa I.A."/>
            <person name="Carlstrom C.I."/>
            <person name="Lucas L.N."/>
            <person name="Engelbrektson A.L."/>
            <person name="Coates J.D."/>
        </authorList>
    </citation>
    <scope>NUCLEOTIDE SEQUENCE [LARGE SCALE GENOMIC DNA]</scope>
    <source>
        <strain evidence="4">BM301</strain>
    </source>
</reference>
<dbReference type="SUPFAM" id="SSF81342">
    <property type="entry name" value="Transmembrane di-heme cytochromes"/>
    <property type="match status" value="1"/>
</dbReference>
<organism evidence="4 6">
    <name type="scientific">Sedimenticola selenatireducens</name>
    <dbReference type="NCBI Taxonomy" id="191960"/>
    <lineage>
        <taxon>Bacteria</taxon>
        <taxon>Pseudomonadati</taxon>
        <taxon>Pseudomonadota</taxon>
        <taxon>Gammaproteobacteria</taxon>
        <taxon>Chromatiales</taxon>
        <taxon>Sedimenticolaceae</taxon>
        <taxon>Sedimenticola</taxon>
    </lineage>
</organism>
<name>A0A2N6CRG6_9GAMM</name>
<evidence type="ECO:0000256" key="2">
    <source>
        <dbReference type="SAM" id="Phobius"/>
    </source>
</evidence>
<evidence type="ECO:0000313" key="5">
    <source>
        <dbReference type="EMBL" id="TVO68311.1"/>
    </source>
</evidence>
<feature type="domain" description="Cytochrome b/b6 N-terminal region profile" evidence="3">
    <location>
        <begin position="1"/>
        <end position="190"/>
    </location>
</feature>
<gene>
    <name evidence="4" type="ORF">C0630_19825</name>
    <name evidence="5" type="ORF">FHP88_18760</name>
</gene>
<dbReference type="InterPro" id="IPR005797">
    <property type="entry name" value="Cyt_b/b6_N"/>
</dbReference>
<protein>
    <recommendedName>
        <fullName evidence="3">Cytochrome b/b6 N-terminal region profile domain-containing protein</fullName>
    </recommendedName>
</protein>
<dbReference type="GO" id="GO:0009055">
    <property type="term" value="F:electron transfer activity"/>
    <property type="evidence" value="ECO:0007669"/>
    <property type="project" value="InterPro"/>
</dbReference>
<feature type="transmembrane region" description="Helical" evidence="2">
    <location>
        <begin position="65"/>
        <end position="83"/>
    </location>
</feature>
<keyword evidence="2" id="KW-1133">Transmembrane helix</keyword>
<dbReference type="PROSITE" id="PS51002">
    <property type="entry name" value="CYTB_NTER"/>
    <property type="match status" value="1"/>
</dbReference>
<dbReference type="OrthoDB" id="1247465at2"/>
<dbReference type="InterPro" id="IPR016174">
    <property type="entry name" value="Di-haem_cyt_TM"/>
</dbReference>
<evidence type="ECO:0000259" key="3">
    <source>
        <dbReference type="PROSITE" id="PS51002"/>
    </source>
</evidence>
<evidence type="ECO:0000313" key="7">
    <source>
        <dbReference type="Proteomes" id="UP000316649"/>
    </source>
</evidence>
<evidence type="ECO:0000313" key="4">
    <source>
        <dbReference type="EMBL" id="PLX59663.1"/>
    </source>
</evidence>
<feature type="transmembrane region" description="Helical" evidence="2">
    <location>
        <begin position="254"/>
        <end position="276"/>
    </location>
</feature>
<keyword evidence="2" id="KW-0812">Transmembrane</keyword>
<feature type="transmembrane region" description="Helical" evidence="2">
    <location>
        <begin position="12"/>
        <end position="34"/>
    </location>
</feature>
<feature type="transmembrane region" description="Helical" evidence="2">
    <location>
        <begin position="310"/>
        <end position="331"/>
    </location>
</feature>
<accession>A0A2N6CRG6</accession>
<dbReference type="PANTHER" id="PTHR19271:SF16">
    <property type="entry name" value="CYTOCHROME B"/>
    <property type="match status" value="1"/>
</dbReference>
<comment type="subunit">
    <text evidence="1">The main subunits of complex b-c1 are: cytochrome b, cytochrome c1 and the Rieske protein.</text>
</comment>
<dbReference type="GO" id="GO:0016491">
    <property type="term" value="F:oxidoreductase activity"/>
    <property type="evidence" value="ECO:0007669"/>
    <property type="project" value="InterPro"/>
</dbReference>
<feature type="transmembrane region" description="Helical" evidence="2">
    <location>
        <begin position="159"/>
        <end position="180"/>
    </location>
</feature>
<dbReference type="RefSeq" id="WP_029134663.1">
    <property type="nucleotide sequence ID" value="NZ_PKUN01000031.1"/>
</dbReference>
<dbReference type="GO" id="GO:0016020">
    <property type="term" value="C:membrane"/>
    <property type="evidence" value="ECO:0007669"/>
    <property type="project" value="InterPro"/>
</dbReference>
<feature type="transmembrane region" description="Helical" evidence="2">
    <location>
        <begin position="192"/>
        <end position="213"/>
    </location>
</feature>
<proteinExistence type="predicted"/>
<evidence type="ECO:0000313" key="6">
    <source>
        <dbReference type="Proteomes" id="UP000235015"/>
    </source>
</evidence>
<keyword evidence="7" id="KW-1185">Reference proteome</keyword>
<dbReference type="EMBL" id="PKUN01000031">
    <property type="protein sequence ID" value="PLX59663.1"/>
    <property type="molecule type" value="Genomic_DNA"/>
</dbReference>
<dbReference type="GO" id="GO:0022904">
    <property type="term" value="P:respiratory electron transport chain"/>
    <property type="evidence" value="ECO:0007669"/>
    <property type="project" value="InterPro"/>
</dbReference>
<dbReference type="EMBL" id="VMNH01000035">
    <property type="protein sequence ID" value="TVO68311.1"/>
    <property type="molecule type" value="Genomic_DNA"/>
</dbReference>
<reference evidence="5 7" key="2">
    <citation type="submission" date="2019-07" db="EMBL/GenBank/DDBJ databases">
        <title>The pathways for chlorine oxyanion respiration interact through the shared metabolite chlorate.</title>
        <authorList>
            <person name="Barnum T.P."/>
            <person name="Cheng Y."/>
            <person name="Hill K.A."/>
            <person name="Lucas L.N."/>
            <person name="Carlson H.K."/>
            <person name="Coates J.D."/>
        </authorList>
    </citation>
    <scope>NUCLEOTIDE SEQUENCE [LARGE SCALE GENOMIC DNA]</scope>
    <source>
        <strain evidence="5 7">BK-1</strain>
    </source>
</reference>
<keyword evidence="2" id="KW-0472">Membrane</keyword>
<comment type="caution">
    <text evidence="4">The sequence shown here is derived from an EMBL/GenBank/DDBJ whole genome shotgun (WGS) entry which is preliminary data.</text>
</comment>